<dbReference type="NCBIfam" id="TIGR00254">
    <property type="entry name" value="GGDEF"/>
    <property type="match status" value="1"/>
</dbReference>
<dbReference type="SMART" id="SM00267">
    <property type="entry name" value="GGDEF"/>
    <property type="match status" value="1"/>
</dbReference>
<dbReference type="Pfam" id="PF00990">
    <property type="entry name" value="GGDEF"/>
    <property type="match status" value="1"/>
</dbReference>
<dbReference type="RefSeq" id="WP_058295037.1">
    <property type="nucleotide sequence ID" value="NZ_CAKJVD010000017.1"/>
</dbReference>
<reference evidence="3 4" key="1">
    <citation type="submission" date="2017-10" db="EMBL/GenBank/DDBJ databases">
        <title>Effective Description of Clostridium neonatale sp. nov. linked to necrotizing enterocolitis in neonates and a clarification of species assignable to the genus Clostridium (Prazmowski 1880) emend. Lawson and Rainey 2016.</title>
        <authorList>
            <person name="Bernard K."/>
            <person name="Burdz T."/>
            <person name="Wiebe D."/>
            <person name="Balcewich B."/>
            <person name="Alfa M."/>
            <person name="Bernier A.-M."/>
        </authorList>
    </citation>
    <scope>NUCLEOTIDE SEQUENCE [LARGE SCALE GENOMIC DNA]</scope>
    <source>
        <strain evidence="3 4">LCDC99A005</strain>
    </source>
</reference>
<dbReference type="GO" id="GO:0071111">
    <property type="term" value="F:cyclic-guanylate-specific phosphodiesterase activity"/>
    <property type="evidence" value="ECO:0007669"/>
    <property type="project" value="InterPro"/>
</dbReference>
<proteinExistence type="predicted"/>
<dbReference type="InterPro" id="IPR029787">
    <property type="entry name" value="Nucleotide_cyclase"/>
</dbReference>
<dbReference type="SMART" id="SM00052">
    <property type="entry name" value="EAL"/>
    <property type="match status" value="1"/>
</dbReference>
<dbReference type="CDD" id="cd01949">
    <property type="entry name" value="GGDEF"/>
    <property type="match status" value="1"/>
</dbReference>
<name>A0A2A7MHS2_9CLOT</name>
<dbReference type="SUPFAM" id="SSF55073">
    <property type="entry name" value="Nucleotide cyclase"/>
    <property type="match status" value="1"/>
</dbReference>
<dbReference type="InterPro" id="IPR029016">
    <property type="entry name" value="GAF-like_dom_sf"/>
</dbReference>
<dbReference type="Pfam" id="PF00563">
    <property type="entry name" value="EAL"/>
    <property type="match status" value="1"/>
</dbReference>
<dbReference type="InterPro" id="IPR001633">
    <property type="entry name" value="EAL_dom"/>
</dbReference>
<keyword evidence="4" id="KW-1185">Reference proteome</keyword>
<evidence type="ECO:0000259" key="2">
    <source>
        <dbReference type="PROSITE" id="PS50887"/>
    </source>
</evidence>
<gene>
    <name evidence="3" type="ORF">CQ394_03885</name>
</gene>
<dbReference type="PANTHER" id="PTHR33121">
    <property type="entry name" value="CYCLIC DI-GMP PHOSPHODIESTERASE PDEF"/>
    <property type="match status" value="1"/>
</dbReference>
<dbReference type="CDD" id="cd01948">
    <property type="entry name" value="EAL"/>
    <property type="match status" value="1"/>
</dbReference>
<evidence type="ECO:0000313" key="4">
    <source>
        <dbReference type="Proteomes" id="UP000220840"/>
    </source>
</evidence>
<accession>A0A2A7MHS2</accession>
<dbReference type="EMBL" id="PDCJ01000001">
    <property type="protein sequence ID" value="PEG30871.1"/>
    <property type="molecule type" value="Genomic_DNA"/>
</dbReference>
<protein>
    <submittedName>
        <fullName evidence="3">Phosphodiesterase</fullName>
    </submittedName>
</protein>
<dbReference type="PROSITE" id="PS50887">
    <property type="entry name" value="GGDEF"/>
    <property type="match status" value="1"/>
</dbReference>
<dbReference type="Gene3D" id="3.20.20.450">
    <property type="entry name" value="EAL domain"/>
    <property type="match status" value="1"/>
</dbReference>
<dbReference type="AlphaFoldDB" id="A0A2A7MHS2"/>
<comment type="caution">
    <text evidence="3">The sequence shown here is derived from an EMBL/GenBank/DDBJ whole genome shotgun (WGS) entry which is preliminary data.</text>
</comment>
<dbReference type="SUPFAM" id="SSF141868">
    <property type="entry name" value="EAL domain-like"/>
    <property type="match status" value="1"/>
</dbReference>
<sequence>MINILTNSTNNFGLNKNLTNYIVSVLSESNDNNTIINSILSYIGDNFNLDKIILLRSNRELTALNSIYEWHSKTSEPSKIKSCDISKNFIQSIKHQVIVCDDFKNFDKNNILYPLVKKLHSQSFICFSLYNTYFTGFLIFSLTSAPHKWNENEINNFSLISKFFENYILKFYKNSDYEKEIKIATSITKSQNLYTYALNSNSYELEFIGENLKQLFPSVKLGELCYKTLKTRNSPCENCPILNENSNIHDNKSNEYFDPYLNMWVSSIVSKINLSNNKNIRLICLSNIGNFIERIKSKDSLTGLLSLSKFQDKAIKILDSNVFDNFAIVFSDINKFKYINENIGYSTGNILLTEVARLFSSNLTEDELVCRNGDDKFILLIKYNTITDLRNRIDSLNEQILTLQNNKFKNINIALISGISLASTNNRDVIQLIDRANITRKTLKNSHKSTYSVYSCELHSKITKEKSIEYKMRSALINKEFIVYLQPKIDLSTRQISGAEALVRWLPPDENLIPPKDFIPLFEKNGFVVELDFYVYEEVFKVLRKWLDEKRCLVPISLNVSRIHLRDYNFVPRLTSLINKYNLPTDLIELEITESTFFENINQLLKVISELKHYGFTFSIDDFGSGYSSLNILKDLPIDVLKLDKGFFPRDNISKKEKIIVSTIVDMAKKLDIRVISEGIETIEQCDFLTNIGCDMVQGYLFAKPMPISEFEKIVSSSNYDF</sequence>
<dbReference type="PROSITE" id="PS50883">
    <property type="entry name" value="EAL"/>
    <property type="match status" value="1"/>
</dbReference>
<evidence type="ECO:0000313" key="3">
    <source>
        <dbReference type="EMBL" id="PEG30871.1"/>
    </source>
</evidence>
<organism evidence="3 4">
    <name type="scientific">Clostridium neonatale</name>
    <dbReference type="NCBI Taxonomy" id="137838"/>
    <lineage>
        <taxon>Bacteria</taxon>
        <taxon>Bacillati</taxon>
        <taxon>Bacillota</taxon>
        <taxon>Clostridia</taxon>
        <taxon>Eubacteriales</taxon>
        <taxon>Clostridiaceae</taxon>
        <taxon>Clostridium</taxon>
    </lineage>
</organism>
<feature type="domain" description="EAL" evidence="1">
    <location>
        <begin position="465"/>
        <end position="719"/>
    </location>
</feature>
<dbReference type="PANTHER" id="PTHR33121:SF70">
    <property type="entry name" value="SIGNALING PROTEIN YKOW"/>
    <property type="match status" value="1"/>
</dbReference>
<evidence type="ECO:0000259" key="1">
    <source>
        <dbReference type="PROSITE" id="PS50883"/>
    </source>
</evidence>
<feature type="domain" description="GGDEF" evidence="2">
    <location>
        <begin position="324"/>
        <end position="456"/>
    </location>
</feature>
<dbReference type="GeneID" id="68877240"/>
<dbReference type="Gene3D" id="3.30.70.270">
    <property type="match status" value="1"/>
</dbReference>
<dbReference type="Gene3D" id="3.30.450.40">
    <property type="match status" value="1"/>
</dbReference>
<dbReference type="InterPro" id="IPR050706">
    <property type="entry name" value="Cyclic-di-GMP_PDE-like"/>
</dbReference>
<dbReference type="Proteomes" id="UP000220840">
    <property type="component" value="Unassembled WGS sequence"/>
</dbReference>
<dbReference type="InterPro" id="IPR035919">
    <property type="entry name" value="EAL_sf"/>
</dbReference>
<dbReference type="InterPro" id="IPR000160">
    <property type="entry name" value="GGDEF_dom"/>
</dbReference>
<dbReference type="STRING" id="137838.GCA_001458595_02239"/>
<dbReference type="OrthoDB" id="9762141at2"/>
<dbReference type="InterPro" id="IPR043128">
    <property type="entry name" value="Rev_trsase/Diguanyl_cyclase"/>
</dbReference>